<evidence type="ECO:0000313" key="1">
    <source>
        <dbReference type="EMBL" id="KKN20713.1"/>
    </source>
</evidence>
<dbReference type="EMBL" id="LAZR01003216">
    <property type="protein sequence ID" value="KKN20713.1"/>
    <property type="molecule type" value="Genomic_DNA"/>
</dbReference>
<protein>
    <submittedName>
        <fullName evidence="1">Uncharacterized protein</fullName>
    </submittedName>
</protein>
<proteinExistence type="predicted"/>
<organism evidence="1">
    <name type="scientific">marine sediment metagenome</name>
    <dbReference type="NCBI Taxonomy" id="412755"/>
    <lineage>
        <taxon>unclassified sequences</taxon>
        <taxon>metagenomes</taxon>
        <taxon>ecological metagenomes</taxon>
    </lineage>
</organism>
<gene>
    <name evidence="1" type="ORF">LCGC14_0932850</name>
</gene>
<dbReference type="AlphaFoldDB" id="A0A0F9RTZ1"/>
<comment type="caution">
    <text evidence="1">The sequence shown here is derived from an EMBL/GenBank/DDBJ whole genome shotgun (WGS) entry which is preliminary data.</text>
</comment>
<sequence length="206" mass="24440">MRLSFSKTKLYSLIYEIFSSDIGPGVNILYCSRWTLRRVDKAFNIETNGVYCSPRPGGDILFPKRKGRSTICIYKGLPNYVECNTLLHEYGHHLCFSRKCKCLRQRQRHGSEFHALKYTLKELLTRKWHSPLFHEMTLVCTYLSRSDNYLYHASRRLIRDPIWKKCEELFGDELRKWMYNQYGIAKYAMPEFAEAQGEFENIPLLD</sequence>
<reference evidence="1" key="1">
    <citation type="journal article" date="2015" name="Nature">
        <title>Complex archaea that bridge the gap between prokaryotes and eukaryotes.</title>
        <authorList>
            <person name="Spang A."/>
            <person name="Saw J.H."/>
            <person name="Jorgensen S.L."/>
            <person name="Zaremba-Niedzwiedzka K."/>
            <person name="Martijn J."/>
            <person name="Lind A.E."/>
            <person name="van Eijk R."/>
            <person name="Schleper C."/>
            <person name="Guy L."/>
            <person name="Ettema T.J."/>
        </authorList>
    </citation>
    <scope>NUCLEOTIDE SEQUENCE</scope>
</reference>
<name>A0A0F9RTZ1_9ZZZZ</name>
<accession>A0A0F9RTZ1</accession>